<name>A0A5E4VVA8_9BURK</name>
<dbReference type="OrthoDB" id="5298707at2"/>
<feature type="region of interest" description="Disordered" evidence="1">
    <location>
        <begin position="507"/>
        <end position="536"/>
    </location>
</feature>
<feature type="region of interest" description="Disordered" evidence="1">
    <location>
        <begin position="262"/>
        <end position="335"/>
    </location>
</feature>
<feature type="chain" id="PRO_5022878233" evidence="2">
    <location>
        <begin position="19"/>
        <end position="805"/>
    </location>
</feature>
<accession>A0A5E4VVA8</accession>
<evidence type="ECO:0000259" key="3">
    <source>
        <dbReference type="Pfam" id="PF01476"/>
    </source>
</evidence>
<evidence type="ECO:0000256" key="1">
    <source>
        <dbReference type="SAM" id="MobiDB-lite"/>
    </source>
</evidence>
<sequence length="805" mass="81059">MTAATAVLWGLGLVSAGAATLGAQQVRSAPGQPLRAAVLLNDVSPAEADGLTVKLADAAAFRQVGIRRLPALDKLSVWLTRSEAGTYIVHFDSSEPVSVPYLDVLLVLEWRTGRQSAVYTLAATPLQPSPAPQAVVPAAVAPSSNTGEPAPVGAASSGEAAAKKIVDGGAHVVRHGDTLSSIAQQYADEAGGASVAQLMTALFEANRNAFIGNDPNRLRQGATLNRPADPQVQAVAPAQARKFVASAREQFDAYRARLAESTAGQAAPAEGGRSAQGAIEAGKAPEAAAPATRDELKLSRPKSGPGRNAAGANAGSGEEERIARDKADAEAQGRVNDLQKNVADLQKLLAMKNQAVADLEKQNATASGVTAGNNTQANNTTQGAAKTPAAVADQQPVPAAAPATASAAETTAVATAASAASEATSASQAEAASMATATVASGTDAAASAPVAATASAAAAQTAQSADGPGMTWRAVRENPYALPGAGLLAALLGIYWLMRRRHNTPPAVGQDGPYDSGDDGQSHWLGGGDDARQAEAGDDHAGVALGAVGVAAGAAALYEANQAAHADAPASEITPEPAFEPVADAVLAPQTYEVETDPVTPAADAGVAGMVGDLDLTLPGQPAHVGTVPATPTPFLSAGGLGSIQFTMAPEVHHDGGEPELDGEPSDADFDTPAKPTFADAAHEAPSLKPLSFDLSDFSLDLKGDAKRGNTPAFSLDFGAPPATAFAAQAATPLQSPADVYPEVAAVDGSDTEGGDIHTKLELAAAYQSIGDDEGARELLEEVMRSGNAAAQSLARTRLAALGK</sequence>
<dbReference type="Pfam" id="PF01476">
    <property type="entry name" value="LysM"/>
    <property type="match status" value="1"/>
</dbReference>
<feature type="domain" description="LysM" evidence="3">
    <location>
        <begin position="171"/>
        <end position="199"/>
    </location>
</feature>
<reference evidence="5 6" key="1">
    <citation type="submission" date="2019-08" db="EMBL/GenBank/DDBJ databases">
        <authorList>
            <person name="Peeters C."/>
        </authorList>
    </citation>
    <scope>NUCLEOTIDE SEQUENCE [LARGE SCALE GENOMIC DNA]</scope>
    <source>
        <strain evidence="5 6">LMG 30175</strain>
    </source>
</reference>
<dbReference type="InterPro" id="IPR020011">
    <property type="entry name" value="FimV_C"/>
</dbReference>
<evidence type="ECO:0000313" key="5">
    <source>
        <dbReference type="EMBL" id="VVE16071.1"/>
    </source>
</evidence>
<keyword evidence="2" id="KW-0732">Signal</keyword>
<keyword evidence="6" id="KW-1185">Reference proteome</keyword>
<dbReference type="InterPro" id="IPR038440">
    <property type="entry name" value="FimV_C_sf"/>
</dbReference>
<feature type="signal peptide" evidence="2">
    <location>
        <begin position="1"/>
        <end position="18"/>
    </location>
</feature>
<feature type="compositionally biased region" description="Low complexity" evidence="1">
    <location>
        <begin position="370"/>
        <end position="403"/>
    </location>
</feature>
<dbReference type="CDD" id="cd00118">
    <property type="entry name" value="LysM"/>
    <property type="match status" value="1"/>
</dbReference>
<dbReference type="AlphaFoldDB" id="A0A5E4VVA8"/>
<feature type="compositionally biased region" description="Basic and acidic residues" evidence="1">
    <location>
        <begin position="318"/>
        <end position="331"/>
    </location>
</feature>
<dbReference type="InterPro" id="IPR057840">
    <property type="entry name" value="FimV_N"/>
</dbReference>
<feature type="region of interest" description="Disordered" evidence="1">
    <location>
        <begin position="654"/>
        <end position="677"/>
    </location>
</feature>
<protein>
    <submittedName>
        <fullName evidence="5">Peptidoglycan-binding LysM</fullName>
    </submittedName>
</protein>
<feature type="compositionally biased region" description="Low complexity" evidence="1">
    <location>
        <begin position="277"/>
        <end position="291"/>
    </location>
</feature>
<dbReference type="InterPro" id="IPR036779">
    <property type="entry name" value="LysM_dom_sf"/>
</dbReference>
<dbReference type="Gene3D" id="3.10.350.10">
    <property type="entry name" value="LysM domain"/>
    <property type="match status" value="1"/>
</dbReference>
<dbReference type="InterPro" id="IPR020012">
    <property type="entry name" value="LysM_FimV"/>
</dbReference>
<gene>
    <name evidence="5" type="ORF">PTE30175_02806</name>
</gene>
<organism evidence="5 6">
    <name type="scientific">Pandoraea terrae</name>
    <dbReference type="NCBI Taxonomy" id="1537710"/>
    <lineage>
        <taxon>Bacteria</taxon>
        <taxon>Pseudomonadati</taxon>
        <taxon>Pseudomonadota</taxon>
        <taxon>Betaproteobacteria</taxon>
        <taxon>Burkholderiales</taxon>
        <taxon>Burkholderiaceae</taxon>
        <taxon>Pandoraea</taxon>
    </lineage>
</organism>
<dbReference type="Proteomes" id="UP000414233">
    <property type="component" value="Unassembled WGS sequence"/>
</dbReference>
<dbReference type="Gene3D" id="1.20.58.2200">
    <property type="match status" value="1"/>
</dbReference>
<dbReference type="Pfam" id="PF25800">
    <property type="entry name" value="FimV_N"/>
    <property type="match status" value="1"/>
</dbReference>
<feature type="compositionally biased region" description="Low complexity" evidence="1">
    <location>
        <begin position="303"/>
        <end position="316"/>
    </location>
</feature>
<evidence type="ECO:0000313" key="6">
    <source>
        <dbReference type="Proteomes" id="UP000414233"/>
    </source>
</evidence>
<dbReference type="EMBL" id="CABPRZ010000010">
    <property type="protein sequence ID" value="VVE16071.1"/>
    <property type="molecule type" value="Genomic_DNA"/>
</dbReference>
<dbReference type="RefSeq" id="WP_150697659.1">
    <property type="nucleotide sequence ID" value="NZ_CABPRZ010000010.1"/>
</dbReference>
<feature type="domain" description="FimV N-terminal" evidence="4">
    <location>
        <begin position="20"/>
        <end position="124"/>
    </location>
</feature>
<dbReference type="InterPro" id="IPR018392">
    <property type="entry name" value="LysM"/>
</dbReference>
<dbReference type="NCBIfam" id="TIGR03505">
    <property type="entry name" value="FimV_core"/>
    <property type="match status" value="1"/>
</dbReference>
<evidence type="ECO:0000259" key="4">
    <source>
        <dbReference type="Pfam" id="PF25800"/>
    </source>
</evidence>
<evidence type="ECO:0000256" key="2">
    <source>
        <dbReference type="SAM" id="SignalP"/>
    </source>
</evidence>
<dbReference type="NCBIfam" id="TIGR03504">
    <property type="entry name" value="FimV_Cterm"/>
    <property type="match status" value="1"/>
</dbReference>
<feature type="compositionally biased region" description="Acidic residues" evidence="1">
    <location>
        <begin position="659"/>
        <end position="671"/>
    </location>
</feature>
<proteinExistence type="predicted"/>
<feature type="region of interest" description="Disordered" evidence="1">
    <location>
        <begin position="367"/>
        <end position="403"/>
    </location>
</feature>